<evidence type="ECO:0000313" key="3">
    <source>
        <dbReference type="Proteomes" id="UP000095192"/>
    </source>
</evidence>
<name>A0A1D3CXP1_9EIME</name>
<gene>
    <name evidence="2" type="ORF">cyc_00179</name>
</gene>
<proteinExistence type="predicted"/>
<dbReference type="PANTHER" id="PTHR12069:SF0">
    <property type="entry name" value="DNA-DIRECTED RNA POLYMERASE III SUBUNIT RPC5"/>
    <property type="match status" value="1"/>
</dbReference>
<dbReference type="EMBL" id="JROU02001577">
    <property type="protein sequence ID" value="OEH75951.1"/>
    <property type="molecule type" value="Genomic_DNA"/>
</dbReference>
<evidence type="ECO:0000256" key="1">
    <source>
        <dbReference type="SAM" id="MobiDB-lite"/>
    </source>
</evidence>
<dbReference type="AlphaFoldDB" id="A0A1D3CXP1"/>
<feature type="compositionally biased region" description="Low complexity" evidence="1">
    <location>
        <begin position="26"/>
        <end position="46"/>
    </location>
</feature>
<evidence type="ECO:0000313" key="2">
    <source>
        <dbReference type="EMBL" id="OEH75951.1"/>
    </source>
</evidence>
<dbReference type="InterPro" id="IPR006886">
    <property type="entry name" value="RNA_pol_III_Rpc5"/>
</dbReference>
<organism evidence="2 3">
    <name type="scientific">Cyclospora cayetanensis</name>
    <dbReference type="NCBI Taxonomy" id="88456"/>
    <lineage>
        <taxon>Eukaryota</taxon>
        <taxon>Sar</taxon>
        <taxon>Alveolata</taxon>
        <taxon>Apicomplexa</taxon>
        <taxon>Conoidasida</taxon>
        <taxon>Coccidia</taxon>
        <taxon>Eucoccidiorida</taxon>
        <taxon>Eimeriorina</taxon>
        <taxon>Eimeriidae</taxon>
        <taxon>Cyclospora</taxon>
    </lineage>
</organism>
<dbReference type="VEuPathDB" id="ToxoDB:cyc_00179"/>
<dbReference type="GO" id="GO:0042797">
    <property type="term" value="P:tRNA transcription by RNA polymerase III"/>
    <property type="evidence" value="ECO:0007669"/>
    <property type="project" value="TreeGrafter"/>
</dbReference>
<dbReference type="PANTHER" id="PTHR12069">
    <property type="entry name" value="DNA-DIRECTED RNA POLYMERASES III 80 KDA POLYPEPTIDE RNA POLYMERASE III SUBUNIT 5"/>
    <property type="match status" value="1"/>
</dbReference>
<comment type="caution">
    <text evidence="2">The sequence shown here is derived from an EMBL/GenBank/DDBJ whole genome shotgun (WGS) entry which is preliminary data.</text>
</comment>
<dbReference type="Proteomes" id="UP000095192">
    <property type="component" value="Unassembled WGS sequence"/>
</dbReference>
<dbReference type="GO" id="GO:0005666">
    <property type="term" value="C:RNA polymerase III complex"/>
    <property type="evidence" value="ECO:0007669"/>
    <property type="project" value="TreeGrafter"/>
</dbReference>
<protein>
    <submittedName>
        <fullName evidence="2">SIN-like domain-containing protein</fullName>
    </submittedName>
</protein>
<feature type="region of interest" description="Disordered" evidence="1">
    <location>
        <begin position="1"/>
        <end position="46"/>
    </location>
</feature>
<accession>A0A1D3CXP1</accession>
<dbReference type="VEuPathDB" id="ToxoDB:LOC34617390"/>
<sequence>MPRAPTSITTTPLQRLAQRGSKLDTPKALPGEGAAGALPPKQQQQQLIQHMGEMRTRISHSRQRDIEESEPWIPIETFYDADTPEAFDLLSALFNKDRGAFSPQEDAAIGNCTFFDSTTAQKQAQPQEAAQQRRQHCDDIVFASDIVSYLSSICRSQQQNEQSAAAAAASGPLSYAALHRLPLDQQVFRIMKQLHLASHATVKRLLAIPTEEQQLLQQLLQQCSQVQGNWCLKSSLACSSTYEATCRDLLLALLIRDAQQQQNGTGIAKEAFRAATRLPPETTDELLTQVAVCASSSWRLKLPPDEAFLSAHPKVAAHFAAFWENRLKEVVKEVHAKREAAESQANGRSTGATTPAQLQLAARGVKAILCEFGGLSLTEIRDKLVETSDELKTLTDDELKHVLRGIALHVQGIWVLNSLGNPQIDEFRSALIRVFSSSSPPKTKSQIIQAIEADLQRRVSLPDFALRKLLREFAKNENGMWIFKGNNSQDAVTGVLALTA</sequence>
<keyword evidence="3" id="KW-1185">Reference proteome</keyword>
<dbReference type="Pfam" id="PF04801">
    <property type="entry name" value="RPC5"/>
    <property type="match status" value="1"/>
</dbReference>
<feature type="compositionally biased region" description="Polar residues" evidence="1">
    <location>
        <begin position="1"/>
        <end position="13"/>
    </location>
</feature>
<reference evidence="2 3" key="1">
    <citation type="journal article" date="2016" name="BMC Genomics">
        <title>Comparative genomics reveals Cyclospora cayetanensis possesses coccidia-like metabolism and invasion components but unique surface antigens.</title>
        <authorList>
            <person name="Liu S."/>
            <person name="Wang L."/>
            <person name="Zheng H."/>
            <person name="Xu Z."/>
            <person name="Roellig D.M."/>
            <person name="Li N."/>
            <person name="Frace M.A."/>
            <person name="Tang K."/>
            <person name="Arrowood M.J."/>
            <person name="Moss D.M."/>
            <person name="Zhang L."/>
            <person name="Feng Y."/>
            <person name="Xiao L."/>
        </authorList>
    </citation>
    <scope>NUCLEOTIDE SEQUENCE [LARGE SCALE GENOMIC DNA]</scope>
    <source>
        <strain evidence="2 3">CHN_HEN01</strain>
    </source>
</reference>
<dbReference type="InParanoid" id="A0A1D3CXP1"/>